<reference evidence="2" key="1">
    <citation type="journal article" date="2019" name="Int. J. Syst. Evol. Microbiol.">
        <title>The Global Catalogue of Microorganisms (GCM) 10K type strain sequencing project: providing services to taxonomists for standard genome sequencing and annotation.</title>
        <authorList>
            <consortium name="The Broad Institute Genomics Platform"/>
            <consortium name="The Broad Institute Genome Sequencing Center for Infectious Disease"/>
            <person name="Wu L."/>
            <person name="Ma J."/>
        </authorList>
    </citation>
    <scope>NUCLEOTIDE SEQUENCE [LARGE SCALE GENOMIC DNA]</scope>
    <source>
        <strain evidence="2">KCTC 52042</strain>
    </source>
</reference>
<dbReference type="Proteomes" id="UP001597460">
    <property type="component" value="Unassembled WGS sequence"/>
</dbReference>
<evidence type="ECO:0000313" key="1">
    <source>
        <dbReference type="EMBL" id="MFD2532051.1"/>
    </source>
</evidence>
<proteinExistence type="predicted"/>
<evidence type="ECO:0000313" key="2">
    <source>
        <dbReference type="Proteomes" id="UP001597460"/>
    </source>
</evidence>
<dbReference type="EMBL" id="JBHULI010000022">
    <property type="protein sequence ID" value="MFD2532051.1"/>
    <property type="molecule type" value="Genomic_DNA"/>
</dbReference>
<comment type="caution">
    <text evidence="1">The sequence shown here is derived from an EMBL/GenBank/DDBJ whole genome shotgun (WGS) entry which is preliminary data.</text>
</comment>
<keyword evidence="2" id="KW-1185">Reference proteome</keyword>
<accession>A0ABW5JIY7</accession>
<protein>
    <submittedName>
        <fullName evidence="1">Uncharacterized protein</fullName>
    </submittedName>
</protein>
<gene>
    <name evidence="1" type="ORF">ACFSVN_06310</name>
</gene>
<organism evidence="1 2">
    <name type="scientific">Gracilimonas halophila</name>
    <dbReference type="NCBI Taxonomy" id="1834464"/>
    <lineage>
        <taxon>Bacteria</taxon>
        <taxon>Pseudomonadati</taxon>
        <taxon>Balneolota</taxon>
        <taxon>Balneolia</taxon>
        <taxon>Balneolales</taxon>
        <taxon>Balneolaceae</taxon>
        <taxon>Gracilimonas</taxon>
    </lineage>
</organism>
<sequence length="67" mass="7537">MHSINPSQIRATKPASPIHQTALGKILLPGLWISRRMGLWIQAMQDPSGLQDDDLRWGVQYPISNTE</sequence>
<name>A0ABW5JIY7_9BACT</name>